<dbReference type="InterPro" id="IPR031823">
    <property type="entry name" value="TatT"/>
</dbReference>
<organism evidence="2 3">
    <name type="scientific">Eiseniibacteriota bacterium</name>
    <dbReference type="NCBI Taxonomy" id="2212470"/>
    <lineage>
        <taxon>Bacteria</taxon>
        <taxon>Candidatus Eiseniibacteriota</taxon>
    </lineage>
</organism>
<dbReference type="AlphaFoldDB" id="A0A538SL61"/>
<sequence length="404" mass="44209">MPEPTRPGWRRARAWRSASSSPPGVHELHRISPRFAAALRRHCRIRSGALACSPLKARLPRTRPTGGQPRMMTSRRRGGKGCLPAGSRARATGAVLVALVLGSTACGCSIQRMAVKSMANSLTTGPDVFSSDDDPELVRDAIPFGLKTLESLLQTLPRHEGLLLSLCRGYTQYAYAFIQLDAESLENTDREGAGRLRARALKLYLRARGYGLRGLELRHPGISEELKLRPEQAAAKLTLPELPMLYWTAAAWGSAISVAKDRPDITADLAAVKALMVRGLALREDFDHGAIHEAMIVLESLPAAMGGSPDRARDHFRRAVALSSGQRASPYVTLAESVSVMQQNRAEFERLLRQALAIDPDRNPPTRLETILTQQKARALLAREDEFFLDSGAPSDSVKIEDSK</sequence>
<feature type="region of interest" description="Disordered" evidence="1">
    <location>
        <begin position="1"/>
        <end position="26"/>
    </location>
</feature>
<comment type="caution">
    <text evidence="2">The sequence shown here is derived from an EMBL/GenBank/DDBJ whole genome shotgun (WGS) entry which is preliminary data.</text>
</comment>
<reference evidence="2 3" key="1">
    <citation type="journal article" date="2019" name="Nat. Microbiol.">
        <title>Mediterranean grassland soil C-N compound turnover is dependent on rainfall and depth, and is mediated by genomically divergent microorganisms.</title>
        <authorList>
            <person name="Diamond S."/>
            <person name="Andeer P.F."/>
            <person name="Li Z."/>
            <person name="Crits-Christoph A."/>
            <person name="Burstein D."/>
            <person name="Anantharaman K."/>
            <person name="Lane K.R."/>
            <person name="Thomas B.C."/>
            <person name="Pan C."/>
            <person name="Northen T.R."/>
            <person name="Banfield J.F."/>
        </authorList>
    </citation>
    <scope>NUCLEOTIDE SEQUENCE [LARGE SCALE GENOMIC DNA]</scope>
    <source>
        <strain evidence="2">WS_3</strain>
    </source>
</reference>
<evidence type="ECO:0000256" key="1">
    <source>
        <dbReference type="SAM" id="MobiDB-lite"/>
    </source>
</evidence>
<protein>
    <submittedName>
        <fullName evidence="2">Uncharacterized protein</fullName>
    </submittedName>
</protein>
<evidence type="ECO:0000313" key="2">
    <source>
        <dbReference type="EMBL" id="TMQ52099.1"/>
    </source>
</evidence>
<feature type="region of interest" description="Disordered" evidence="1">
    <location>
        <begin position="58"/>
        <end position="84"/>
    </location>
</feature>
<dbReference type="Gene3D" id="1.25.40.920">
    <property type="entry name" value="TRAP transporter T-component"/>
    <property type="match status" value="1"/>
</dbReference>
<dbReference type="Proteomes" id="UP000320184">
    <property type="component" value="Unassembled WGS sequence"/>
</dbReference>
<name>A0A538SL61_UNCEI</name>
<accession>A0A538SL61</accession>
<proteinExistence type="predicted"/>
<dbReference type="Pfam" id="PF16811">
    <property type="entry name" value="TAtT"/>
    <property type="match status" value="1"/>
</dbReference>
<gene>
    <name evidence="2" type="ORF">E6K73_03840</name>
</gene>
<evidence type="ECO:0000313" key="3">
    <source>
        <dbReference type="Proteomes" id="UP000320184"/>
    </source>
</evidence>
<feature type="compositionally biased region" description="Low complexity" evidence="1">
    <location>
        <begin position="15"/>
        <end position="24"/>
    </location>
</feature>
<dbReference type="InterPro" id="IPR038537">
    <property type="entry name" value="TatT_sf"/>
</dbReference>
<dbReference type="EMBL" id="VBOT01000045">
    <property type="protein sequence ID" value="TMQ52099.1"/>
    <property type="molecule type" value="Genomic_DNA"/>
</dbReference>